<sequence>MAQDGTAPAEPVLMQAPPQPAQSTPISPDASVPADAVVSAPEGQGAAGASLPLPPQAANEPAAEGQPQLAAPTEPAAPAPAQITQGVETPAAPVPTFETVLAGRLSTQREDAELAAFYVERGNKPLWIENGKLSSKAADIVARISRADEDGLQASSFVLPDPGGTDTSLEAETAAEVALSRAAIAYAREAEGGRIDPARVSPLVTPEISRTPGRDILAALAADADPAARLAAYNPPHPGFAALKARLVELRRDQQDADTGPAPIPPGPVLKPGMSDERVPLLRAKFALPAAGDTVYDPALVDAVKAFQKGAGLRQDGLLGARSLALLNGEASSPEDEIKLVLVNMERWRWLPRDLGSTHVMVNVPEYMARITRENAVVHETRVIVGKPIHQTPIFSHQMQFIIVNPAWNVPSSIATKEMLPNLLRDPTYLARQGMEVLDTSGRKPVVIDSTSVDWSRVNMNRIRIRQPPGERNALGHIKFMFPNKHAVYLHDTPSRGLFANAQRAYSHGCVRVQDPFALADVLLEGSNWNADKMKKLIGQKGERRINLAHNVPIHIVYFTAELAADGRLVKRADIYGHDRRMAALMGLNGQAQASVRGR</sequence>
<reference evidence="10 11" key="1">
    <citation type="submission" date="2023-11" db="EMBL/GenBank/DDBJ databases">
        <authorList>
            <person name="Bao R."/>
        </authorList>
    </citation>
    <scope>NUCLEOTIDE SEQUENCE [LARGE SCALE GENOMIC DNA]</scope>
    <source>
        <strain evidence="10 11">PJ23</strain>
    </source>
</reference>
<evidence type="ECO:0000259" key="9">
    <source>
        <dbReference type="PROSITE" id="PS52029"/>
    </source>
</evidence>
<dbReference type="PANTHER" id="PTHR41533">
    <property type="entry name" value="L,D-TRANSPEPTIDASE HI_1667-RELATED"/>
    <property type="match status" value="1"/>
</dbReference>
<proteinExistence type="inferred from homology"/>
<dbReference type="CDD" id="cd16913">
    <property type="entry name" value="YkuD_like"/>
    <property type="match status" value="1"/>
</dbReference>
<evidence type="ECO:0000256" key="7">
    <source>
        <dbReference type="PROSITE-ProRule" id="PRU01373"/>
    </source>
</evidence>
<gene>
    <name evidence="10" type="ORF">SCD90_11450</name>
</gene>
<dbReference type="Gene3D" id="2.40.440.10">
    <property type="entry name" value="L,D-transpeptidase catalytic domain-like"/>
    <property type="match status" value="1"/>
</dbReference>
<keyword evidence="5 7" id="KW-0573">Peptidoglycan synthesis</keyword>
<feature type="region of interest" description="Disordered" evidence="8">
    <location>
        <begin position="1"/>
        <end position="92"/>
    </location>
</feature>
<feature type="compositionally biased region" description="Low complexity" evidence="8">
    <location>
        <begin position="66"/>
        <end position="82"/>
    </location>
</feature>
<dbReference type="SUPFAM" id="SSF141523">
    <property type="entry name" value="L,D-transpeptidase catalytic domain-like"/>
    <property type="match status" value="1"/>
</dbReference>
<dbReference type="InterPro" id="IPR036365">
    <property type="entry name" value="PGBD-like_sf"/>
</dbReference>
<name>A0ABU4RSM8_9HYPH</name>
<feature type="domain" description="L,D-TPase catalytic" evidence="9">
    <location>
        <begin position="358"/>
        <end position="532"/>
    </location>
</feature>
<dbReference type="InterPro" id="IPR005490">
    <property type="entry name" value="LD_TPept_cat_dom"/>
</dbReference>
<evidence type="ECO:0000256" key="8">
    <source>
        <dbReference type="SAM" id="MobiDB-lite"/>
    </source>
</evidence>
<dbReference type="Pfam" id="PF20142">
    <property type="entry name" value="Scaffold"/>
    <property type="match status" value="1"/>
</dbReference>
<dbReference type="InterPro" id="IPR002477">
    <property type="entry name" value="Peptidoglycan-bd-like"/>
</dbReference>
<dbReference type="InterPro" id="IPR038063">
    <property type="entry name" value="Transpep_catalytic_dom"/>
</dbReference>
<keyword evidence="11" id="KW-1185">Reference proteome</keyword>
<dbReference type="InterPro" id="IPR052905">
    <property type="entry name" value="LD-transpeptidase_YkuD-like"/>
</dbReference>
<keyword evidence="3" id="KW-0808">Transferase</keyword>
<feature type="active site" description="Nucleophile" evidence="7">
    <location>
        <position position="510"/>
    </location>
</feature>
<dbReference type="InterPro" id="IPR045380">
    <property type="entry name" value="LD_TPept_scaffold_dom"/>
</dbReference>
<evidence type="ECO:0000313" key="10">
    <source>
        <dbReference type="EMBL" id="MDX6806680.1"/>
    </source>
</evidence>
<evidence type="ECO:0000256" key="3">
    <source>
        <dbReference type="ARBA" id="ARBA00022679"/>
    </source>
</evidence>
<dbReference type="InterPro" id="IPR036366">
    <property type="entry name" value="PGBDSf"/>
</dbReference>
<organism evidence="10 11">
    <name type="scientific">Terrihabitans rhizophilus</name>
    <dbReference type="NCBI Taxonomy" id="3092662"/>
    <lineage>
        <taxon>Bacteria</taxon>
        <taxon>Pseudomonadati</taxon>
        <taxon>Pseudomonadota</taxon>
        <taxon>Alphaproteobacteria</taxon>
        <taxon>Hyphomicrobiales</taxon>
        <taxon>Terrihabitans</taxon>
    </lineage>
</organism>
<evidence type="ECO:0000256" key="1">
    <source>
        <dbReference type="ARBA" id="ARBA00004752"/>
    </source>
</evidence>
<dbReference type="Proteomes" id="UP001274321">
    <property type="component" value="Unassembled WGS sequence"/>
</dbReference>
<keyword evidence="4 7" id="KW-0133">Cell shape</keyword>
<evidence type="ECO:0000313" key="11">
    <source>
        <dbReference type="Proteomes" id="UP001274321"/>
    </source>
</evidence>
<dbReference type="EMBL" id="JAXAFJ010000006">
    <property type="protein sequence ID" value="MDX6806680.1"/>
    <property type="molecule type" value="Genomic_DNA"/>
</dbReference>
<accession>A0ABU4RSM8</accession>
<dbReference type="PROSITE" id="PS52029">
    <property type="entry name" value="LD_TPASE"/>
    <property type="match status" value="1"/>
</dbReference>
<comment type="similarity">
    <text evidence="2">Belongs to the YkuD family.</text>
</comment>
<keyword evidence="6 7" id="KW-0961">Cell wall biogenesis/degradation</keyword>
<dbReference type="Pfam" id="PF01471">
    <property type="entry name" value="PG_binding_1"/>
    <property type="match status" value="1"/>
</dbReference>
<comment type="caution">
    <text evidence="10">The sequence shown here is derived from an EMBL/GenBank/DDBJ whole genome shotgun (WGS) entry which is preliminary data.</text>
</comment>
<dbReference type="SUPFAM" id="SSF47090">
    <property type="entry name" value="PGBD-like"/>
    <property type="match status" value="1"/>
</dbReference>
<feature type="active site" description="Proton donor/acceptor" evidence="7">
    <location>
        <position position="491"/>
    </location>
</feature>
<protein>
    <submittedName>
        <fullName evidence="10">L,D-transpeptidase family protein</fullName>
    </submittedName>
</protein>
<evidence type="ECO:0000256" key="4">
    <source>
        <dbReference type="ARBA" id="ARBA00022960"/>
    </source>
</evidence>
<evidence type="ECO:0000256" key="6">
    <source>
        <dbReference type="ARBA" id="ARBA00023316"/>
    </source>
</evidence>
<feature type="compositionally biased region" description="Low complexity" evidence="8">
    <location>
        <begin position="27"/>
        <end position="41"/>
    </location>
</feature>
<dbReference type="PANTHER" id="PTHR41533:SF2">
    <property type="entry name" value="BLR7131 PROTEIN"/>
    <property type="match status" value="1"/>
</dbReference>
<dbReference type="Gene3D" id="1.10.101.10">
    <property type="entry name" value="PGBD-like superfamily/PGBD"/>
    <property type="match status" value="1"/>
</dbReference>
<evidence type="ECO:0000256" key="5">
    <source>
        <dbReference type="ARBA" id="ARBA00022984"/>
    </source>
</evidence>
<evidence type="ECO:0000256" key="2">
    <source>
        <dbReference type="ARBA" id="ARBA00005992"/>
    </source>
</evidence>
<dbReference type="Pfam" id="PF03734">
    <property type="entry name" value="YkuD"/>
    <property type="match status" value="1"/>
</dbReference>
<feature type="region of interest" description="Disordered" evidence="8">
    <location>
        <begin position="253"/>
        <end position="272"/>
    </location>
</feature>
<comment type="pathway">
    <text evidence="1 7">Cell wall biogenesis; peptidoglycan biosynthesis.</text>
</comment>